<evidence type="ECO:0000313" key="2">
    <source>
        <dbReference type="EMBL" id="CBX27318.1"/>
    </source>
</evidence>
<evidence type="ECO:0008006" key="3">
    <source>
        <dbReference type="Google" id="ProtNLM"/>
    </source>
</evidence>
<sequence>MIKNKKPILRADMGSPNTAGKTRRFIKDLEIVLSLSRPHQALWNYTPGFVHRTGNKSMIPSHYKRSVQIAKEQRIIDNRLRLQHK</sequence>
<name>E1Y9S4_9BACT</name>
<feature type="region of interest" description="Disordered" evidence="1">
    <location>
        <begin position="1"/>
        <end position="20"/>
    </location>
</feature>
<reference evidence="2" key="1">
    <citation type="journal article" date="2011" name="Environ. Microbiol.">
        <title>Genomic insights into the metabolic potential of the polycyclic aromatic hydrocarbon degrading sulfate-reducing Deltaproteobacterium N47.</title>
        <authorList>
            <person name="Bergmann F."/>
            <person name="Selesi D."/>
            <person name="Weinmaier T."/>
            <person name="Tischler P."/>
            <person name="Rattei T."/>
            <person name="Meckenstock R.U."/>
        </authorList>
    </citation>
    <scope>NUCLEOTIDE SEQUENCE</scope>
</reference>
<dbReference type="AlphaFoldDB" id="E1Y9S4"/>
<organism evidence="2">
    <name type="scientific">uncultured Desulfobacterium sp</name>
    <dbReference type="NCBI Taxonomy" id="201089"/>
    <lineage>
        <taxon>Bacteria</taxon>
        <taxon>Pseudomonadati</taxon>
        <taxon>Thermodesulfobacteriota</taxon>
        <taxon>Desulfobacteria</taxon>
        <taxon>Desulfobacterales</taxon>
        <taxon>Desulfobacteriaceae</taxon>
        <taxon>Desulfobacterium</taxon>
        <taxon>environmental samples</taxon>
    </lineage>
</organism>
<protein>
    <recommendedName>
        <fullName evidence="3">Integrase catalytic domain-containing protein</fullName>
    </recommendedName>
</protein>
<accession>E1Y9S4</accession>
<dbReference type="EMBL" id="FR695866">
    <property type="protein sequence ID" value="CBX27318.1"/>
    <property type="molecule type" value="Genomic_DNA"/>
</dbReference>
<gene>
    <name evidence="2" type="ORF">N47_H21400</name>
</gene>
<proteinExistence type="predicted"/>
<evidence type="ECO:0000256" key="1">
    <source>
        <dbReference type="SAM" id="MobiDB-lite"/>
    </source>
</evidence>